<dbReference type="InterPro" id="IPR003653">
    <property type="entry name" value="Peptidase_C48_C"/>
</dbReference>
<accession>A0A9Q1Q618</accession>
<proteinExistence type="inferred from homology"/>
<dbReference type="Gene3D" id="3.40.395.10">
    <property type="entry name" value="Adenoviral Proteinase, Chain A"/>
    <property type="match status" value="1"/>
</dbReference>
<dbReference type="GO" id="GO:0008234">
    <property type="term" value="F:cysteine-type peptidase activity"/>
    <property type="evidence" value="ECO:0007669"/>
    <property type="project" value="InterPro"/>
</dbReference>
<protein>
    <recommendedName>
        <fullName evidence="4">Ubiquitin-like protease family profile domain-containing protein</fullName>
    </recommendedName>
</protein>
<gene>
    <name evidence="5" type="ORF">Cgig2_023124</name>
</gene>
<dbReference type="OrthoDB" id="1749240at2759"/>
<dbReference type="Proteomes" id="UP001153076">
    <property type="component" value="Unassembled WGS sequence"/>
</dbReference>
<evidence type="ECO:0000256" key="3">
    <source>
        <dbReference type="ARBA" id="ARBA00022801"/>
    </source>
</evidence>
<evidence type="ECO:0000259" key="4">
    <source>
        <dbReference type="Pfam" id="PF02902"/>
    </source>
</evidence>
<evidence type="ECO:0000256" key="2">
    <source>
        <dbReference type="ARBA" id="ARBA00022670"/>
    </source>
</evidence>
<dbReference type="EMBL" id="JAKOGI010000864">
    <property type="protein sequence ID" value="KAJ8429735.1"/>
    <property type="molecule type" value="Genomic_DNA"/>
</dbReference>
<evidence type="ECO:0000313" key="5">
    <source>
        <dbReference type="EMBL" id="KAJ8429735.1"/>
    </source>
</evidence>
<keyword evidence="2" id="KW-0645">Protease</keyword>
<dbReference type="SUPFAM" id="SSF54001">
    <property type="entry name" value="Cysteine proteinases"/>
    <property type="match status" value="1"/>
</dbReference>
<dbReference type="InterPro" id="IPR038765">
    <property type="entry name" value="Papain-like_cys_pep_sf"/>
</dbReference>
<keyword evidence="6" id="KW-1185">Reference proteome</keyword>
<feature type="domain" description="Ubiquitin-like protease family profile" evidence="4">
    <location>
        <begin position="39"/>
        <end position="146"/>
    </location>
</feature>
<comment type="caution">
    <text evidence="5">The sequence shown here is derived from an EMBL/GenBank/DDBJ whole genome shotgun (WGS) entry which is preliminary data.</text>
</comment>
<organism evidence="5 6">
    <name type="scientific">Carnegiea gigantea</name>
    <dbReference type="NCBI Taxonomy" id="171969"/>
    <lineage>
        <taxon>Eukaryota</taxon>
        <taxon>Viridiplantae</taxon>
        <taxon>Streptophyta</taxon>
        <taxon>Embryophyta</taxon>
        <taxon>Tracheophyta</taxon>
        <taxon>Spermatophyta</taxon>
        <taxon>Magnoliopsida</taxon>
        <taxon>eudicotyledons</taxon>
        <taxon>Gunneridae</taxon>
        <taxon>Pentapetalae</taxon>
        <taxon>Caryophyllales</taxon>
        <taxon>Cactineae</taxon>
        <taxon>Cactaceae</taxon>
        <taxon>Cactoideae</taxon>
        <taxon>Echinocereeae</taxon>
        <taxon>Carnegiea</taxon>
    </lineage>
</organism>
<comment type="similarity">
    <text evidence="1">Belongs to the peptidase C48 family.</text>
</comment>
<name>A0A9Q1Q618_9CARY</name>
<sequence>MVYHNEQKQLPRQMCIGVDFSSPHMSTSSMRKCSLKPKEPTDLNTIDIVFFPILRSEHFFFVVFQFADKTVNIIGNLMLPEKPSTRYGSCDTLLKLAKSLLPNAFPKYLIERSHQKAEEDNIDLYDCGIHTMHHLETYYDDLQSWDHEALLRILRVNYGEFRH</sequence>
<dbReference type="GO" id="GO:0006508">
    <property type="term" value="P:proteolysis"/>
    <property type="evidence" value="ECO:0007669"/>
    <property type="project" value="UniProtKB-KW"/>
</dbReference>
<reference evidence="5" key="1">
    <citation type="submission" date="2022-04" db="EMBL/GenBank/DDBJ databases">
        <title>Carnegiea gigantea Genome sequencing and assembly v2.</title>
        <authorList>
            <person name="Copetti D."/>
            <person name="Sanderson M.J."/>
            <person name="Burquez A."/>
            <person name="Wojciechowski M.F."/>
        </authorList>
    </citation>
    <scope>NUCLEOTIDE SEQUENCE</scope>
    <source>
        <strain evidence="5">SGP5-SGP5p</strain>
        <tissue evidence="5">Aerial part</tissue>
    </source>
</reference>
<keyword evidence="3" id="KW-0378">Hydrolase</keyword>
<evidence type="ECO:0000313" key="6">
    <source>
        <dbReference type="Proteomes" id="UP001153076"/>
    </source>
</evidence>
<evidence type="ECO:0000256" key="1">
    <source>
        <dbReference type="ARBA" id="ARBA00005234"/>
    </source>
</evidence>
<dbReference type="AlphaFoldDB" id="A0A9Q1Q618"/>
<dbReference type="Pfam" id="PF02902">
    <property type="entry name" value="Peptidase_C48"/>
    <property type="match status" value="1"/>
</dbReference>